<dbReference type="InterPro" id="IPR020449">
    <property type="entry name" value="Tscrpt_reg_AraC-type_HTH"/>
</dbReference>
<evidence type="ECO:0000313" key="6">
    <source>
        <dbReference type="Proteomes" id="UP000193933"/>
    </source>
</evidence>
<evidence type="ECO:0000256" key="2">
    <source>
        <dbReference type="ARBA" id="ARBA00023125"/>
    </source>
</evidence>
<name>A0A1X1BTW2_9GAMM</name>
<feature type="domain" description="HTH araC/xylS-type" evidence="4">
    <location>
        <begin position="183"/>
        <end position="278"/>
    </location>
</feature>
<dbReference type="PANTHER" id="PTHR47894:SF4">
    <property type="entry name" value="HTH-TYPE TRANSCRIPTIONAL REGULATOR GADX"/>
    <property type="match status" value="1"/>
</dbReference>
<keyword evidence="6" id="KW-1185">Reference proteome</keyword>
<keyword evidence="1" id="KW-0805">Transcription regulation</keyword>
<evidence type="ECO:0000313" key="5">
    <source>
        <dbReference type="EMBL" id="ORM51784.1"/>
    </source>
</evidence>
<dbReference type="Proteomes" id="UP000193933">
    <property type="component" value="Unassembled WGS sequence"/>
</dbReference>
<evidence type="ECO:0000256" key="3">
    <source>
        <dbReference type="ARBA" id="ARBA00023163"/>
    </source>
</evidence>
<sequence length="278" mass="30812">MQTIRFPEAPVDDLLAELLSLARSHLPLPCDCLRAEQTHQVKKFEVEGATLSFPLEGQFRYRDQNEWRSVLPGEILVIPNARSIDIEYAPSDQSGEFVALSVVLNEEQLEAARLLLSAPPPQDTGNIAAVSVSSLLSPLTRWTKAMREGKRPLSLHAMVEVVLWLYGMGHHALLRARQPSLAMKIRQMVAEKPGHPWNAAEIEELTGLSGPTLRRHLASESTSLRSVIADARIAEALKLLMTSELPVKTVAARVGYSSVASFSRQFNERYGIEPSGFR</sequence>
<dbReference type="PROSITE" id="PS01124">
    <property type="entry name" value="HTH_ARAC_FAMILY_2"/>
    <property type="match status" value="1"/>
</dbReference>
<reference evidence="5 6" key="1">
    <citation type="journal article" date="2017" name="Antonie Van Leeuwenhoek">
        <title>Phylogenomic resolution of the bacterial genus Pantoea and its relationship with Erwinia and Tatumella.</title>
        <authorList>
            <person name="Palmer M."/>
            <person name="Steenkamp E.T."/>
            <person name="Coetzee M.P."/>
            <person name="Chan W.Y."/>
            <person name="van Zyl E."/>
            <person name="De Maayer P."/>
            <person name="Coutinho T.A."/>
            <person name="Blom J."/>
            <person name="Smits T.H."/>
            <person name="Duffy B."/>
            <person name="Venter S.N."/>
        </authorList>
    </citation>
    <scope>NUCLEOTIDE SEQUENCE [LARGE SCALE GENOMIC DNA]</scope>
    <source>
        <strain evidence="5 6">LMG 24534</strain>
    </source>
</reference>
<dbReference type="Pfam" id="PF12833">
    <property type="entry name" value="HTH_18"/>
    <property type="match status" value="1"/>
</dbReference>
<dbReference type="Gene3D" id="1.10.10.60">
    <property type="entry name" value="Homeodomain-like"/>
    <property type="match status" value="1"/>
</dbReference>
<organism evidence="5 6">
    <name type="scientific">Pantoea conspicua</name>
    <dbReference type="NCBI Taxonomy" id="472705"/>
    <lineage>
        <taxon>Bacteria</taxon>
        <taxon>Pseudomonadati</taxon>
        <taxon>Pseudomonadota</taxon>
        <taxon>Gammaproteobacteria</taxon>
        <taxon>Enterobacterales</taxon>
        <taxon>Erwiniaceae</taxon>
        <taxon>Pantoea</taxon>
    </lineage>
</organism>
<evidence type="ECO:0000256" key="1">
    <source>
        <dbReference type="ARBA" id="ARBA00023015"/>
    </source>
</evidence>
<dbReference type="PRINTS" id="PR00032">
    <property type="entry name" value="HTHARAC"/>
</dbReference>
<dbReference type="SMART" id="SM00342">
    <property type="entry name" value="HTH_ARAC"/>
    <property type="match status" value="1"/>
</dbReference>
<gene>
    <name evidence="5" type="ORF">HA41_14280</name>
</gene>
<proteinExistence type="predicted"/>
<keyword evidence="3" id="KW-0804">Transcription</keyword>
<dbReference type="GO" id="GO:0003700">
    <property type="term" value="F:DNA-binding transcription factor activity"/>
    <property type="evidence" value="ECO:0007669"/>
    <property type="project" value="InterPro"/>
</dbReference>
<dbReference type="InterPro" id="IPR009057">
    <property type="entry name" value="Homeodomain-like_sf"/>
</dbReference>
<keyword evidence="2" id="KW-0238">DNA-binding</keyword>
<protein>
    <submittedName>
        <fullName evidence="5">AraC family transcriptional regulator</fullName>
    </submittedName>
</protein>
<dbReference type="OrthoDB" id="8584243at2"/>
<dbReference type="InterPro" id="IPR018060">
    <property type="entry name" value="HTH_AraC"/>
</dbReference>
<comment type="caution">
    <text evidence="5">The sequence shown here is derived from an EMBL/GenBank/DDBJ whole genome shotgun (WGS) entry which is preliminary data.</text>
</comment>
<dbReference type="GO" id="GO:0005829">
    <property type="term" value="C:cytosol"/>
    <property type="evidence" value="ECO:0007669"/>
    <property type="project" value="TreeGrafter"/>
</dbReference>
<dbReference type="EMBL" id="MLFN01000044">
    <property type="protein sequence ID" value="ORM51784.1"/>
    <property type="molecule type" value="Genomic_DNA"/>
</dbReference>
<evidence type="ECO:0000259" key="4">
    <source>
        <dbReference type="PROSITE" id="PS01124"/>
    </source>
</evidence>
<dbReference type="AlphaFoldDB" id="A0A1X1BTW2"/>
<accession>A0A1X1BTW2</accession>
<dbReference type="PANTHER" id="PTHR47894">
    <property type="entry name" value="HTH-TYPE TRANSCRIPTIONAL REGULATOR GADX"/>
    <property type="match status" value="1"/>
</dbReference>
<dbReference type="GO" id="GO:0000976">
    <property type="term" value="F:transcription cis-regulatory region binding"/>
    <property type="evidence" value="ECO:0007669"/>
    <property type="project" value="TreeGrafter"/>
</dbReference>
<dbReference type="SUPFAM" id="SSF46689">
    <property type="entry name" value="Homeodomain-like"/>
    <property type="match status" value="1"/>
</dbReference>